<comment type="caution">
    <text evidence="6">The sequence shown here is derived from an EMBL/GenBank/DDBJ whole genome shotgun (WGS) entry which is preliminary data.</text>
</comment>
<dbReference type="Gene3D" id="1.10.357.10">
    <property type="entry name" value="Tetracycline Repressor, domain 2"/>
    <property type="match status" value="1"/>
</dbReference>
<dbReference type="STRING" id="1210089.GCA_001613165_01316"/>
<evidence type="ECO:0000256" key="4">
    <source>
        <dbReference type="PROSITE-ProRule" id="PRU00335"/>
    </source>
</evidence>
<evidence type="ECO:0000313" key="7">
    <source>
        <dbReference type="Proteomes" id="UP000255355"/>
    </source>
</evidence>
<dbReference type="InterPro" id="IPR009057">
    <property type="entry name" value="Homeodomain-like_sf"/>
</dbReference>
<reference evidence="6 7" key="1">
    <citation type="submission" date="2018-07" db="EMBL/GenBank/DDBJ databases">
        <title>Genomic Encyclopedia of Type Strains, Phase IV (KMG-IV): sequencing the most valuable type-strain genomes for metagenomic binning, comparative biology and taxonomic classification.</title>
        <authorList>
            <person name="Goeker M."/>
        </authorList>
    </citation>
    <scope>NUCLEOTIDE SEQUENCE [LARGE SCALE GENOMIC DNA]</scope>
    <source>
        <strain evidence="6 7">DSM 44952</strain>
    </source>
</reference>
<dbReference type="InterPro" id="IPR050109">
    <property type="entry name" value="HTH-type_TetR-like_transc_reg"/>
</dbReference>
<evidence type="ECO:0000256" key="1">
    <source>
        <dbReference type="ARBA" id="ARBA00023015"/>
    </source>
</evidence>
<keyword evidence="1" id="KW-0805">Transcription regulation</keyword>
<proteinExistence type="predicted"/>
<protein>
    <submittedName>
        <fullName evidence="6">TetR family transcriptional regulator</fullName>
    </submittedName>
</protein>
<dbReference type="Proteomes" id="UP000255355">
    <property type="component" value="Unassembled WGS sequence"/>
</dbReference>
<dbReference type="InterPro" id="IPR036271">
    <property type="entry name" value="Tet_transcr_reg_TetR-rel_C_sf"/>
</dbReference>
<gene>
    <name evidence="6" type="ORF">DFR68_104280</name>
</gene>
<dbReference type="SUPFAM" id="SSF48498">
    <property type="entry name" value="Tetracyclin repressor-like, C-terminal domain"/>
    <property type="match status" value="1"/>
</dbReference>
<dbReference type="Pfam" id="PF00440">
    <property type="entry name" value="TetR_N"/>
    <property type="match status" value="1"/>
</dbReference>
<organism evidence="6 7">
    <name type="scientific">Nocardia mexicana</name>
    <dbReference type="NCBI Taxonomy" id="279262"/>
    <lineage>
        <taxon>Bacteria</taxon>
        <taxon>Bacillati</taxon>
        <taxon>Actinomycetota</taxon>
        <taxon>Actinomycetes</taxon>
        <taxon>Mycobacteriales</taxon>
        <taxon>Nocardiaceae</taxon>
        <taxon>Nocardia</taxon>
    </lineage>
</organism>
<dbReference type="PANTHER" id="PTHR30055:SF234">
    <property type="entry name" value="HTH-TYPE TRANSCRIPTIONAL REGULATOR BETI"/>
    <property type="match status" value="1"/>
</dbReference>
<sequence length="192" mass="20671">MTGEGEPRRRADAERSRAAIIAAAARLLADRPTAGLAAIAAEAGVTRQTVYAHFASRDELLSAVVDHITDRTVAAIDAVDLDGGSATDALLRMLEISWRAFEEYSVLHRLEVVPGDDRARHVPIDDYLQRIIRRGQRTGEFDRALQPAWLAAAVIALGHAAGEQVKTGRMSVRAAEKAVGDSVLRLVGRGSN</sequence>
<name>A0A370H601_9NOCA</name>
<dbReference type="OrthoDB" id="3869819at2"/>
<dbReference type="InterPro" id="IPR001647">
    <property type="entry name" value="HTH_TetR"/>
</dbReference>
<dbReference type="PANTHER" id="PTHR30055">
    <property type="entry name" value="HTH-TYPE TRANSCRIPTIONAL REGULATOR RUTR"/>
    <property type="match status" value="1"/>
</dbReference>
<keyword evidence="7" id="KW-1185">Reference proteome</keyword>
<keyword evidence="3" id="KW-0804">Transcription</keyword>
<evidence type="ECO:0000256" key="3">
    <source>
        <dbReference type="ARBA" id="ARBA00023163"/>
    </source>
</evidence>
<keyword evidence="2 4" id="KW-0238">DNA-binding</keyword>
<dbReference type="RefSeq" id="WP_068014988.1">
    <property type="nucleotide sequence ID" value="NZ_QQAZ01000004.1"/>
</dbReference>
<accession>A0A370H601</accession>
<dbReference type="GO" id="GO:0003700">
    <property type="term" value="F:DNA-binding transcription factor activity"/>
    <property type="evidence" value="ECO:0007669"/>
    <property type="project" value="TreeGrafter"/>
</dbReference>
<evidence type="ECO:0000313" key="6">
    <source>
        <dbReference type="EMBL" id="RDI51796.1"/>
    </source>
</evidence>
<dbReference type="SUPFAM" id="SSF46689">
    <property type="entry name" value="Homeodomain-like"/>
    <property type="match status" value="1"/>
</dbReference>
<evidence type="ECO:0000256" key="2">
    <source>
        <dbReference type="ARBA" id="ARBA00023125"/>
    </source>
</evidence>
<dbReference type="GO" id="GO:0000976">
    <property type="term" value="F:transcription cis-regulatory region binding"/>
    <property type="evidence" value="ECO:0007669"/>
    <property type="project" value="TreeGrafter"/>
</dbReference>
<dbReference type="AlphaFoldDB" id="A0A370H601"/>
<dbReference type="PROSITE" id="PS50977">
    <property type="entry name" value="HTH_TETR_2"/>
    <property type="match status" value="1"/>
</dbReference>
<feature type="DNA-binding region" description="H-T-H motif" evidence="4">
    <location>
        <begin position="35"/>
        <end position="54"/>
    </location>
</feature>
<feature type="domain" description="HTH tetR-type" evidence="5">
    <location>
        <begin position="14"/>
        <end position="72"/>
    </location>
</feature>
<evidence type="ECO:0000259" key="5">
    <source>
        <dbReference type="PROSITE" id="PS50977"/>
    </source>
</evidence>
<dbReference type="EMBL" id="QQAZ01000004">
    <property type="protein sequence ID" value="RDI51796.1"/>
    <property type="molecule type" value="Genomic_DNA"/>
</dbReference>